<dbReference type="SUPFAM" id="SSF51197">
    <property type="entry name" value="Clavaminate synthase-like"/>
    <property type="match status" value="1"/>
</dbReference>
<name>A0A8J8B7W3_9RHOB</name>
<reference evidence="1" key="1">
    <citation type="submission" date="2021-04" db="EMBL/GenBank/DDBJ databases">
        <authorList>
            <person name="Yoon J."/>
        </authorList>
    </citation>
    <scope>NUCLEOTIDE SEQUENCE</scope>
    <source>
        <strain evidence="1">KMU-90</strain>
    </source>
</reference>
<evidence type="ECO:0000313" key="1">
    <source>
        <dbReference type="EMBL" id="MBS0124129.1"/>
    </source>
</evidence>
<accession>A0A8J8B7W3</accession>
<proteinExistence type="predicted"/>
<evidence type="ECO:0008006" key="3">
    <source>
        <dbReference type="Google" id="ProtNLM"/>
    </source>
</evidence>
<gene>
    <name evidence="1" type="ORF">KB874_08270</name>
</gene>
<dbReference type="Proteomes" id="UP000681356">
    <property type="component" value="Unassembled WGS sequence"/>
</dbReference>
<organism evidence="1 2">
    <name type="scientific">Thetidibacter halocola</name>
    <dbReference type="NCBI Taxonomy" id="2827239"/>
    <lineage>
        <taxon>Bacteria</taxon>
        <taxon>Pseudomonadati</taxon>
        <taxon>Pseudomonadota</taxon>
        <taxon>Alphaproteobacteria</taxon>
        <taxon>Rhodobacterales</taxon>
        <taxon>Roseobacteraceae</taxon>
        <taxon>Thetidibacter</taxon>
    </lineage>
</organism>
<keyword evidence="2" id="KW-1185">Reference proteome</keyword>
<dbReference type="AlphaFoldDB" id="A0A8J8B7W3"/>
<protein>
    <recommendedName>
        <fullName evidence="3">Phytanoyl-CoA dioxygenase</fullName>
    </recommendedName>
</protein>
<evidence type="ECO:0000313" key="2">
    <source>
        <dbReference type="Proteomes" id="UP000681356"/>
    </source>
</evidence>
<dbReference type="EMBL" id="JAGTUU010000003">
    <property type="protein sequence ID" value="MBS0124129.1"/>
    <property type="molecule type" value="Genomic_DNA"/>
</dbReference>
<sequence>MSGLAGLSDWTSAAHDAALKVVADPVLRDRWLECEGTWFVGVDALPTGPDGGIGGVALPDSLLRLLPPLPPLHPAQLSVVYPGYPRPRRGESAAGFAYRRDRCAAHVDGIIAEGEARRRFVTEPHGFVLGLPLNVADPGAAPLTVWEGSHSLIRNALAGACDAGQGALDNIDVTEVYQAARRLCFKTCPRVALHAEPGEALLLHRHLLHGIAPWQDGAKAPPEGRMIAYFRPLARGGHAVWIDPAPLV</sequence>
<comment type="caution">
    <text evidence="1">The sequence shown here is derived from an EMBL/GenBank/DDBJ whole genome shotgun (WGS) entry which is preliminary data.</text>
</comment>
<dbReference type="Gene3D" id="2.60.120.620">
    <property type="entry name" value="q2cbj1_9rhob like domain"/>
    <property type="match status" value="1"/>
</dbReference>